<dbReference type="AlphaFoldDB" id="A0A9Q4B3F1"/>
<dbReference type="GO" id="GO:0046872">
    <property type="term" value="F:metal ion binding"/>
    <property type="evidence" value="ECO:0007669"/>
    <property type="project" value="InterPro"/>
</dbReference>
<feature type="domain" description="ATP-grasp" evidence="5">
    <location>
        <begin position="119"/>
        <end position="312"/>
    </location>
</feature>
<comment type="caution">
    <text evidence="6">The sequence shown here is derived from an EMBL/GenBank/DDBJ whole genome shotgun (WGS) entry which is preliminary data.</text>
</comment>
<sequence length="350" mass="39300">MNILLTSTARRIDFVGFFQQALKNANITGKVIVADPEDNAPSLQVGDESYIIPHQTDEQYMAAIFEICKRHKVRCLVPLNDWEVPKLSAHKRELQRLGVSVFTPDIPIVDKVRDKGKYRELLESFDVKAPRSYIHVEEAIEAIENNDVSFPLIVKPRNGSASIAIEFVNSIEEMKFAYQHAVQTIKATPLDNATYKKAEDNVIIQEVVEGEKFSVDIFNDLNGHFVTSFIRKQLEMRGGDVDRCVTVNNPELLGIAERLGKNLGHAGYINTDVYYDGSHYYVIDINPRFGGGYAFSHRAGADIPAAIIAISAGHELKKEWLTQNSHTELARHDTVVQIDKKKGKYTATAQ</sequence>
<dbReference type="SUPFAM" id="SSF56059">
    <property type="entry name" value="Glutathione synthetase ATP-binding domain-like"/>
    <property type="match status" value="1"/>
</dbReference>
<evidence type="ECO:0000256" key="1">
    <source>
        <dbReference type="ARBA" id="ARBA00022598"/>
    </source>
</evidence>
<protein>
    <submittedName>
        <fullName evidence="6">ATP-grasp domain-containing protein</fullName>
    </submittedName>
</protein>
<dbReference type="Gene3D" id="3.40.50.20">
    <property type="match status" value="1"/>
</dbReference>
<evidence type="ECO:0000313" key="6">
    <source>
        <dbReference type="EMBL" id="MCR6097703.1"/>
    </source>
</evidence>
<proteinExistence type="predicted"/>
<dbReference type="Proteomes" id="UP001057753">
    <property type="component" value="Unassembled WGS sequence"/>
</dbReference>
<evidence type="ECO:0000313" key="7">
    <source>
        <dbReference type="Proteomes" id="UP001057753"/>
    </source>
</evidence>
<dbReference type="Gene3D" id="3.30.1490.20">
    <property type="entry name" value="ATP-grasp fold, A domain"/>
    <property type="match status" value="1"/>
</dbReference>
<keyword evidence="3 4" id="KW-0067">ATP-binding</keyword>
<dbReference type="GO" id="GO:0016874">
    <property type="term" value="F:ligase activity"/>
    <property type="evidence" value="ECO:0007669"/>
    <property type="project" value="UniProtKB-KW"/>
</dbReference>
<organism evidence="6 7">
    <name type="scientific">Salipaludibacillus agaradhaerens</name>
    <name type="common">Bacillus agaradhaerens</name>
    <dbReference type="NCBI Taxonomy" id="76935"/>
    <lineage>
        <taxon>Bacteria</taxon>
        <taxon>Bacillati</taxon>
        <taxon>Bacillota</taxon>
        <taxon>Bacilli</taxon>
        <taxon>Bacillales</taxon>
        <taxon>Bacillaceae</taxon>
    </lineage>
</organism>
<dbReference type="InterPro" id="IPR048764">
    <property type="entry name" value="PylC_N"/>
</dbReference>
<gene>
    <name evidence="6" type="ORF">HXA33_14215</name>
</gene>
<keyword evidence="7" id="KW-1185">Reference proteome</keyword>
<keyword evidence="1" id="KW-0436">Ligase</keyword>
<evidence type="ECO:0000256" key="2">
    <source>
        <dbReference type="ARBA" id="ARBA00022741"/>
    </source>
</evidence>
<dbReference type="InterPro" id="IPR052032">
    <property type="entry name" value="ATP-dep_AA_Ligase"/>
</dbReference>
<accession>A0A9Q4B3F1</accession>
<dbReference type="EMBL" id="JABXYM010000001">
    <property type="protein sequence ID" value="MCR6097703.1"/>
    <property type="molecule type" value="Genomic_DNA"/>
</dbReference>
<dbReference type="PANTHER" id="PTHR43585:SF2">
    <property type="entry name" value="ATP-GRASP ENZYME FSQD"/>
    <property type="match status" value="1"/>
</dbReference>
<reference evidence="6" key="1">
    <citation type="submission" date="2020-06" db="EMBL/GenBank/DDBJ databases">
        <title>Insight into the genomes of haloalkaliphilic bacilli from Kenyan soda lakes.</title>
        <authorList>
            <person name="Mwirichia R."/>
            <person name="Villamizar G.C."/>
            <person name="Poehlein A."/>
            <person name="Mugweru J."/>
            <person name="Kipnyargis A."/>
            <person name="Kiplimo D."/>
            <person name="Orwa P."/>
            <person name="Daniel R."/>
        </authorList>
    </citation>
    <scope>NUCLEOTIDE SEQUENCE</scope>
    <source>
        <strain evidence="6">B1096_S55</strain>
    </source>
</reference>
<dbReference type="PROSITE" id="PS50975">
    <property type="entry name" value="ATP_GRASP"/>
    <property type="match status" value="1"/>
</dbReference>
<dbReference type="InterPro" id="IPR013815">
    <property type="entry name" value="ATP_grasp_subdomain_1"/>
</dbReference>
<evidence type="ECO:0000256" key="4">
    <source>
        <dbReference type="PROSITE-ProRule" id="PRU00409"/>
    </source>
</evidence>
<dbReference type="Pfam" id="PF15632">
    <property type="entry name" value="ATPgrasp_Ter"/>
    <property type="match status" value="1"/>
</dbReference>
<dbReference type="RefSeq" id="WP_257822094.1">
    <property type="nucleotide sequence ID" value="NZ_JABXYM010000001.1"/>
</dbReference>
<name>A0A9Q4B3F1_SALAG</name>
<dbReference type="PANTHER" id="PTHR43585">
    <property type="entry name" value="FUMIPYRROLE BIOSYNTHESIS PROTEIN C"/>
    <property type="match status" value="1"/>
</dbReference>
<keyword evidence="2 4" id="KW-0547">Nucleotide-binding</keyword>
<dbReference type="Pfam" id="PF21360">
    <property type="entry name" value="PylC-like_N"/>
    <property type="match status" value="1"/>
</dbReference>
<dbReference type="Gene3D" id="3.30.470.20">
    <property type="entry name" value="ATP-grasp fold, B domain"/>
    <property type="match status" value="1"/>
</dbReference>
<dbReference type="InterPro" id="IPR011761">
    <property type="entry name" value="ATP-grasp"/>
</dbReference>
<evidence type="ECO:0000259" key="5">
    <source>
        <dbReference type="PROSITE" id="PS50975"/>
    </source>
</evidence>
<evidence type="ECO:0000256" key="3">
    <source>
        <dbReference type="ARBA" id="ARBA00022840"/>
    </source>
</evidence>
<dbReference type="NCBIfam" id="NF009404">
    <property type="entry name" value="PRK12767.1-3"/>
    <property type="match status" value="1"/>
</dbReference>
<dbReference type="GO" id="GO:0005524">
    <property type="term" value="F:ATP binding"/>
    <property type="evidence" value="ECO:0007669"/>
    <property type="project" value="UniProtKB-UniRule"/>
</dbReference>